<dbReference type="AlphaFoldDB" id="A0A669F6K9"/>
<dbReference type="GeneTree" id="ENSGT00390000016499"/>
<keyword evidence="3" id="KW-1185">Reference proteome</keyword>
<gene>
    <name evidence="2" type="primary">lg16h21orf62</name>
</gene>
<proteinExistence type="predicted"/>
<sequence>MQTSVCVCVYVFCVCVCVVCVCVCVCVYVFLCVCVCVCVLCVCVRVCLCGVCVCVCVCESSFSLVLCMLTSPPPMCSQVGPLSPPGEDVVRLVSMEMSPVSVFALLPWSLCLLFFLTAARPQTTSSAPTHAASPRANTTLLYESGAATSRSLRNCSCSAPIRDCDEVLANSLCRCHSVPRSALPPARLREAGLLAVWVKELWVLEELLNGSVVGHLRLSFCGIKPVDSRYLALRGLQTLGIHSAVPQAPYPDQEMTLSPPAGVTAELDTLSFGSSSFLHVTFVDVAVLNGLSALKAYSVAGPPAPTLSQHFPLLRVSLPPSDDPAEMAADRLQDLLVTFVY</sequence>
<dbReference type="Pfam" id="PF15137">
    <property type="entry name" value="ECPIP"/>
    <property type="match status" value="1"/>
</dbReference>
<keyword evidence="1" id="KW-1133">Transmembrane helix</keyword>
<evidence type="ECO:0000313" key="2">
    <source>
        <dbReference type="Ensembl" id="ENSONIP00000081205.1"/>
    </source>
</evidence>
<keyword evidence="1" id="KW-0472">Membrane</keyword>
<dbReference type="InterPro" id="IPR029250">
    <property type="entry name" value="ECPIP"/>
</dbReference>
<dbReference type="OMA" id="MAPNTAC"/>
<feature type="transmembrane region" description="Helical" evidence="1">
    <location>
        <begin position="7"/>
        <end position="31"/>
    </location>
</feature>
<dbReference type="PANTHER" id="PTHR35658">
    <property type="entry name" value="RCG58666, ISOFORM CRA_A"/>
    <property type="match status" value="1"/>
</dbReference>
<name>A0A669F6K9_ORENI</name>
<dbReference type="Ensembl" id="ENSONIT00000058891.1">
    <property type="protein sequence ID" value="ENSONIP00000081205.1"/>
    <property type="gene ID" value="ENSONIG00000036248.1"/>
</dbReference>
<reference evidence="2" key="2">
    <citation type="submission" date="2025-09" db="UniProtKB">
        <authorList>
            <consortium name="Ensembl"/>
        </authorList>
    </citation>
    <scope>IDENTIFICATION</scope>
</reference>
<reference evidence="2" key="1">
    <citation type="submission" date="2025-08" db="UniProtKB">
        <authorList>
            <consortium name="Ensembl"/>
        </authorList>
    </citation>
    <scope>IDENTIFICATION</scope>
</reference>
<dbReference type="Proteomes" id="UP000005207">
    <property type="component" value="Unplaced"/>
</dbReference>
<dbReference type="PANTHER" id="PTHR35658:SF1">
    <property type="entry name" value="CHROMOSOME 21 OPEN READING FRAME 62"/>
    <property type="match status" value="1"/>
</dbReference>
<accession>A0A669F6K9</accession>
<feature type="transmembrane region" description="Helical" evidence="1">
    <location>
        <begin position="37"/>
        <end position="58"/>
    </location>
</feature>
<evidence type="ECO:0000256" key="1">
    <source>
        <dbReference type="SAM" id="Phobius"/>
    </source>
</evidence>
<evidence type="ECO:0000313" key="3">
    <source>
        <dbReference type="Proteomes" id="UP000005207"/>
    </source>
</evidence>
<organism evidence="2 3">
    <name type="scientific">Oreochromis niloticus</name>
    <name type="common">Nile tilapia</name>
    <name type="synonym">Tilapia nilotica</name>
    <dbReference type="NCBI Taxonomy" id="8128"/>
    <lineage>
        <taxon>Eukaryota</taxon>
        <taxon>Metazoa</taxon>
        <taxon>Chordata</taxon>
        <taxon>Craniata</taxon>
        <taxon>Vertebrata</taxon>
        <taxon>Euteleostomi</taxon>
        <taxon>Actinopterygii</taxon>
        <taxon>Neopterygii</taxon>
        <taxon>Teleostei</taxon>
        <taxon>Neoteleostei</taxon>
        <taxon>Acanthomorphata</taxon>
        <taxon>Ovalentaria</taxon>
        <taxon>Cichlomorphae</taxon>
        <taxon>Cichliformes</taxon>
        <taxon>Cichlidae</taxon>
        <taxon>African cichlids</taxon>
        <taxon>Pseudocrenilabrinae</taxon>
        <taxon>Oreochromini</taxon>
        <taxon>Oreochromis</taxon>
    </lineage>
</organism>
<dbReference type="InParanoid" id="A0A669F6K9"/>
<protein>
    <submittedName>
        <fullName evidence="2">Uncharacterized protein</fullName>
    </submittedName>
</protein>
<feature type="transmembrane region" description="Helical" evidence="1">
    <location>
        <begin position="100"/>
        <end position="119"/>
    </location>
</feature>
<keyword evidence="1" id="KW-0812">Transmembrane</keyword>